<keyword evidence="1" id="KW-0175">Coiled coil</keyword>
<dbReference type="InterPro" id="IPR043450">
    <property type="entry name" value="CCDC89-like"/>
</dbReference>
<dbReference type="AlphaFoldDB" id="A0A7J7KU13"/>
<dbReference type="PANTHER" id="PTHR34768">
    <property type="entry name" value="COILED-COIL DOMAIN-CONTAINING PROTEIN 89"/>
    <property type="match status" value="1"/>
</dbReference>
<dbReference type="OrthoDB" id="10020070at2759"/>
<evidence type="ECO:0000313" key="4">
    <source>
        <dbReference type="Proteomes" id="UP000593567"/>
    </source>
</evidence>
<gene>
    <name evidence="3" type="ORF">EB796_000088</name>
</gene>
<feature type="region of interest" description="Disordered" evidence="2">
    <location>
        <begin position="90"/>
        <end position="114"/>
    </location>
</feature>
<comment type="caution">
    <text evidence="3">The sequence shown here is derived from an EMBL/GenBank/DDBJ whole genome shotgun (WGS) entry which is preliminary data.</text>
</comment>
<organism evidence="3 4">
    <name type="scientific">Bugula neritina</name>
    <name type="common">Brown bryozoan</name>
    <name type="synonym">Sertularia neritina</name>
    <dbReference type="NCBI Taxonomy" id="10212"/>
    <lineage>
        <taxon>Eukaryota</taxon>
        <taxon>Metazoa</taxon>
        <taxon>Spiralia</taxon>
        <taxon>Lophotrochozoa</taxon>
        <taxon>Bryozoa</taxon>
        <taxon>Gymnolaemata</taxon>
        <taxon>Cheilostomatida</taxon>
        <taxon>Flustrina</taxon>
        <taxon>Buguloidea</taxon>
        <taxon>Bugulidae</taxon>
        <taxon>Bugula</taxon>
    </lineage>
</organism>
<dbReference type="Proteomes" id="UP000593567">
    <property type="component" value="Unassembled WGS sequence"/>
</dbReference>
<evidence type="ECO:0000256" key="1">
    <source>
        <dbReference type="ARBA" id="ARBA00023054"/>
    </source>
</evidence>
<proteinExistence type="predicted"/>
<dbReference type="PANTHER" id="PTHR34768:SF2">
    <property type="entry name" value="COILED-COIL DOMAIN CONTAINING 89"/>
    <property type="match status" value="1"/>
</dbReference>
<sequence>MLENRKVLQERIDLTENNLNSTIVKLEQQVIDTERRLKEVTRKYNEQSNSIEDKEADKVERLEQLTKEKDELLALVMQRGKTIEEKVAENKKLESKAEEARKRQKEAEERFERESAAVDSNLQIIKLRKELMHSQDHMTEIDKKFEAYKTHTNKLLQQERDLNAKLRHLTA</sequence>
<dbReference type="EMBL" id="VXIV02000018">
    <property type="protein sequence ID" value="KAF6041575.1"/>
    <property type="molecule type" value="Genomic_DNA"/>
</dbReference>
<name>A0A7J7KU13_BUGNE</name>
<keyword evidence="4" id="KW-1185">Reference proteome</keyword>
<accession>A0A7J7KU13</accession>
<protein>
    <submittedName>
        <fullName evidence="3">CCDC89</fullName>
    </submittedName>
</protein>
<evidence type="ECO:0000313" key="3">
    <source>
        <dbReference type="EMBL" id="KAF6041575.1"/>
    </source>
</evidence>
<evidence type="ECO:0000256" key="2">
    <source>
        <dbReference type="SAM" id="MobiDB-lite"/>
    </source>
</evidence>
<reference evidence="3" key="1">
    <citation type="submission" date="2020-06" db="EMBL/GenBank/DDBJ databases">
        <title>Draft genome of Bugula neritina, a colonial animal packing powerful symbionts and potential medicines.</title>
        <authorList>
            <person name="Rayko M."/>
        </authorList>
    </citation>
    <scope>NUCLEOTIDE SEQUENCE [LARGE SCALE GENOMIC DNA]</scope>
    <source>
        <strain evidence="3">Kwan_BN1</strain>
    </source>
</reference>